<evidence type="ECO:0000313" key="4">
    <source>
        <dbReference type="Proteomes" id="UP000286678"/>
    </source>
</evidence>
<accession>A0A432XAN9</accession>
<organism evidence="3 4">
    <name type="scientific">Pseudidiomarina aquimaris</name>
    <dbReference type="NCBI Taxonomy" id="641841"/>
    <lineage>
        <taxon>Bacteria</taxon>
        <taxon>Pseudomonadati</taxon>
        <taxon>Pseudomonadota</taxon>
        <taxon>Gammaproteobacteria</taxon>
        <taxon>Alteromonadales</taxon>
        <taxon>Idiomarinaceae</taxon>
        <taxon>Pseudidiomarina</taxon>
    </lineage>
</organism>
<evidence type="ECO:0000256" key="2">
    <source>
        <dbReference type="SAM" id="SignalP"/>
    </source>
</evidence>
<feature type="signal peptide" evidence="2">
    <location>
        <begin position="1"/>
        <end position="37"/>
    </location>
</feature>
<comment type="caution">
    <text evidence="3">The sequence shown here is derived from an EMBL/GenBank/DDBJ whole genome shotgun (WGS) entry which is preliminary data.</text>
</comment>
<protein>
    <submittedName>
        <fullName evidence="3">Uncharacterized protein</fullName>
    </submittedName>
</protein>
<name>A0A432XAN9_9GAMM</name>
<reference evidence="4" key="1">
    <citation type="journal article" date="2018" name="Front. Microbiol.">
        <title>Genome-Based Analysis Reveals the Taxonomy and Diversity of the Family Idiomarinaceae.</title>
        <authorList>
            <person name="Liu Y."/>
            <person name="Lai Q."/>
            <person name="Shao Z."/>
        </authorList>
    </citation>
    <scope>NUCLEOTIDE SEQUENCE [LARGE SCALE GENOMIC DNA]</scope>
    <source>
        <strain evidence="4">SW15</strain>
    </source>
</reference>
<dbReference type="EMBL" id="PIPT01000018">
    <property type="protein sequence ID" value="RUO45809.1"/>
    <property type="molecule type" value="Genomic_DNA"/>
</dbReference>
<keyword evidence="4" id="KW-1185">Reference proteome</keyword>
<evidence type="ECO:0000313" key="3">
    <source>
        <dbReference type="EMBL" id="RUO45809.1"/>
    </source>
</evidence>
<dbReference type="Proteomes" id="UP000286678">
    <property type="component" value="Unassembled WGS sequence"/>
</dbReference>
<dbReference type="AlphaFoldDB" id="A0A432XAN9"/>
<feature type="region of interest" description="Disordered" evidence="1">
    <location>
        <begin position="275"/>
        <end position="299"/>
    </location>
</feature>
<gene>
    <name evidence="3" type="ORF">CWE21_13345</name>
</gene>
<keyword evidence="2" id="KW-0732">Signal</keyword>
<feature type="chain" id="PRO_5019333365" evidence="2">
    <location>
        <begin position="38"/>
        <end position="299"/>
    </location>
</feature>
<proteinExistence type="predicted"/>
<sequence length="299" mass="33726">MILILIIFNKGNVMNIKQLNKGVLLLAAGFISWSAHATPQVDVTEEQNAPREKVVVINPGTDTWGLVFEIESKSDSNTKRNSAETEIDISNLETFTSTQDKLLRDLVFYMSHYYTSLTHHFSLTVANPAASDERKHRGYMFCVTAVDPKQGRLCKALNLAASQADFLRKLKDAGVKYEFSDGEHPKKKGVNQTSKKRDITVSSFFLNGLDDNEIPDEEDDPVAEYERELIRELNEFCGYGEFCEDYGVASTYYDSTGTWEVHGYYENYVDGTSDDNYKPRPFPNPIGSIDPPTTDKDPL</sequence>
<evidence type="ECO:0000256" key="1">
    <source>
        <dbReference type="SAM" id="MobiDB-lite"/>
    </source>
</evidence>